<dbReference type="InterPro" id="IPR018422">
    <property type="entry name" value="Cation/H_exchanger_CPA1"/>
</dbReference>
<dbReference type="KEGG" id="etd:ETAF_2853"/>
<keyword evidence="7 11" id="KW-0915">Sodium</keyword>
<feature type="transmembrane region" description="Helical" evidence="11">
    <location>
        <begin position="361"/>
        <end position="385"/>
    </location>
</feature>
<keyword evidence="11" id="KW-0997">Cell inner membrane</keyword>
<evidence type="ECO:0000256" key="11">
    <source>
        <dbReference type="RuleBase" id="RU366002"/>
    </source>
</evidence>
<feature type="transmembrane region" description="Helical" evidence="11">
    <location>
        <begin position="241"/>
        <end position="260"/>
    </location>
</feature>
<protein>
    <submittedName>
        <fullName evidence="14">Putative Na(+)/H(+) exchanger protein, CPA1 family</fullName>
    </submittedName>
</protein>
<evidence type="ECO:0000256" key="6">
    <source>
        <dbReference type="ARBA" id="ARBA00022989"/>
    </source>
</evidence>
<dbReference type="InterPro" id="IPR006153">
    <property type="entry name" value="Cation/H_exchanger_TM"/>
</dbReference>
<keyword evidence="12" id="KW-0175">Coiled coil</keyword>
<evidence type="ECO:0000256" key="8">
    <source>
        <dbReference type="ARBA" id="ARBA00023065"/>
    </source>
</evidence>
<keyword evidence="6 11" id="KW-1133">Transmembrane helix</keyword>
<feature type="transmembrane region" description="Helical" evidence="11">
    <location>
        <begin position="114"/>
        <end position="136"/>
    </location>
</feature>
<comment type="subcellular location">
    <subcellularLocation>
        <location evidence="11">Cell inner membrane</location>
        <topology evidence="11">Multi-pass membrane protein</topology>
    </subcellularLocation>
    <subcellularLocation>
        <location evidence="1">Cell membrane</location>
        <topology evidence="1">Multi-pass membrane protein</topology>
    </subcellularLocation>
</comment>
<dbReference type="EMBL" id="CP002154">
    <property type="protein sequence ID" value="ADM42955.1"/>
    <property type="molecule type" value="Genomic_DNA"/>
</dbReference>
<keyword evidence="2 11" id="KW-0813">Transport</keyword>
<dbReference type="GO" id="GO:0098719">
    <property type="term" value="P:sodium ion import across plasma membrane"/>
    <property type="evidence" value="ECO:0007669"/>
    <property type="project" value="TreeGrafter"/>
</dbReference>
<dbReference type="PANTHER" id="PTHR10110">
    <property type="entry name" value="SODIUM/HYDROGEN EXCHANGER"/>
    <property type="match status" value="1"/>
</dbReference>
<dbReference type="PATRIC" id="fig|718251.5.peg.2976"/>
<evidence type="ECO:0000259" key="13">
    <source>
        <dbReference type="Pfam" id="PF00999"/>
    </source>
</evidence>
<feature type="transmembrane region" description="Helical" evidence="11">
    <location>
        <begin position="314"/>
        <end position="337"/>
    </location>
</feature>
<dbReference type="InterPro" id="IPR004705">
    <property type="entry name" value="Cation/H_exchanger_CPA1_bac"/>
</dbReference>
<dbReference type="GO" id="GO:0015385">
    <property type="term" value="F:sodium:proton antiporter activity"/>
    <property type="evidence" value="ECO:0007669"/>
    <property type="project" value="InterPro"/>
</dbReference>
<evidence type="ECO:0000256" key="1">
    <source>
        <dbReference type="ARBA" id="ARBA00004651"/>
    </source>
</evidence>
<feature type="transmembrane region" description="Helical" evidence="11">
    <location>
        <begin position="6"/>
        <end position="25"/>
    </location>
</feature>
<evidence type="ECO:0000256" key="10">
    <source>
        <dbReference type="ARBA" id="ARBA00023201"/>
    </source>
</evidence>
<comment type="function">
    <text evidence="11">Na(+)/H(+) antiporter that extrudes sodium in exchange for external protons.</text>
</comment>
<evidence type="ECO:0000256" key="5">
    <source>
        <dbReference type="ARBA" id="ARBA00022692"/>
    </source>
</evidence>
<dbReference type="Pfam" id="PF00999">
    <property type="entry name" value="Na_H_Exchanger"/>
    <property type="match status" value="1"/>
</dbReference>
<keyword evidence="5 11" id="KW-0812">Transmembrane</keyword>
<organism evidence="14 15">
    <name type="scientific">Edwardsiella tarda (strain FL6-60)</name>
    <dbReference type="NCBI Taxonomy" id="718251"/>
    <lineage>
        <taxon>Bacteria</taxon>
        <taxon>Pseudomonadati</taxon>
        <taxon>Pseudomonadota</taxon>
        <taxon>Gammaproteobacteria</taxon>
        <taxon>Enterobacterales</taxon>
        <taxon>Hafniaceae</taxon>
        <taxon>Edwardsiella</taxon>
    </lineage>
</organism>
<keyword evidence="15" id="KW-1185">Reference proteome</keyword>
<evidence type="ECO:0000256" key="4">
    <source>
        <dbReference type="ARBA" id="ARBA00022475"/>
    </source>
</evidence>
<evidence type="ECO:0000313" key="15">
    <source>
        <dbReference type="Proteomes" id="UP000002230"/>
    </source>
</evidence>
<dbReference type="GO" id="GO:0015386">
    <property type="term" value="F:potassium:proton antiporter activity"/>
    <property type="evidence" value="ECO:0007669"/>
    <property type="project" value="TreeGrafter"/>
</dbReference>
<evidence type="ECO:0000256" key="9">
    <source>
        <dbReference type="ARBA" id="ARBA00023136"/>
    </source>
</evidence>
<evidence type="ECO:0000256" key="2">
    <source>
        <dbReference type="ARBA" id="ARBA00022448"/>
    </source>
</evidence>
<comment type="caution">
    <text evidence="11">Lacks conserved residue(s) required for the propagation of feature annotation.</text>
</comment>
<gene>
    <name evidence="14" type="ordered locus">ETAF_2853</name>
</gene>
<evidence type="ECO:0000256" key="12">
    <source>
        <dbReference type="SAM" id="Coils"/>
    </source>
</evidence>
<evidence type="ECO:0000256" key="3">
    <source>
        <dbReference type="ARBA" id="ARBA00022449"/>
    </source>
</evidence>
<keyword evidence="9 11" id="KW-0472">Membrane</keyword>
<accession>A0A0H3DWL7</accession>
<reference evidence="15" key="1">
    <citation type="submission" date="2010-08" db="EMBL/GenBank/DDBJ databases">
        <title>Genome comparisons of Edwardsiella bacteria analysed using deep sequencing technology.</title>
        <authorList>
            <person name="van Soest J.J."/>
            <person name="Henkel C.V."/>
            <person name="Jansen H.J."/>
            <person name="van den Hondel C.A.M.J.J."/>
            <person name="Bloemberg G.V."/>
            <person name="Meijer A.H."/>
            <person name="Spaink H.P."/>
        </authorList>
    </citation>
    <scope>NUCLEOTIDE SEQUENCE [LARGE SCALE GENOMIC DNA]</scope>
    <source>
        <strain evidence="15">FL6-60</strain>
    </source>
</reference>
<feature type="transmembrane region" description="Helical" evidence="11">
    <location>
        <begin position="272"/>
        <end position="294"/>
    </location>
</feature>
<feature type="coiled-coil region" evidence="12">
    <location>
        <begin position="443"/>
        <end position="503"/>
    </location>
</feature>
<reference evidence="14 15" key="2">
    <citation type="journal article" date="2011" name="BMC Immunol.">
        <title>Comparison of static immersion and intravenous injection systems for exposure of zebrafish embryos to the natural pathogen Edwardsiella tarda.</title>
        <authorList>
            <person name="van Soest J.J."/>
            <person name="Stockhammer O.W."/>
            <person name="Ordas A."/>
            <person name="Bloemberg G.V."/>
            <person name="Spaink H.P."/>
            <person name="Meijer A.H."/>
        </authorList>
    </citation>
    <scope>NUCLEOTIDE SEQUENCE [LARGE SCALE GENOMIC DNA]</scope>
    <source>
        <strain evidence="14 15">FL6-60</strain>
    </source>
</reference>
<dbReference type="AlphaFoldDB" id="A0A0H3DWL7"/>
<feature type="transmembrane region" description="Helical" evidence="11">
    <location>
        <begin position="85"/>
        <end position="108"/>
    </location>
</feature>
<dbReference type="GO" id="GO:0005886">
    <property type="term" value="C:plasma membrane"/>
    <property type="evidence" value="ECO:0007669"/>
    <property type="project" value="UniProtKB-SubCell"/>
</dbReference>
<keyword evidence="8 11" id="KW-0406">Ion transport</keyword>
<keyword evidence="3 11" id="KW-0050">Antiport</keyword>
<name>A0A0H3DWL7_EDWTF</name>
<dbReference type="NCBIfam" id="TIGR00831">
    <property type="entry name" value="a_cpa1"/>
    <property type="match status" value="1"/>
</dbReference>
<sequence length="548" mass="60202">MEIFFTILILILVVSLSGVVTRLLPFQIPLPLMQIAIGALLAWPHFGLHVDFDPELFLVLFIPPLLFADGWKTPTREFLHHGREILGLALVLVLITVVGVGYFLHLLLPEVPLVAAFALAAVLSPTDAVALGGIVGQGRIPKSIMGVLEGEALMNDASGLVSLKFAIAVAMGTMVFTVSGATLEFLKVALGGLLTGAAVTWLYSKSLRVMSRWAGDDPATQIVLLMLLPFASYLIAEHIGVSGILAAVAAGMTISQSGVIRNAPLTMRLRANSVWAMLEFVFNGMVFIMLGLQLPGILENSIIQADRDPNIETWYLFADVVLVYALLLALRFLWLWGMKRISLRFFKHNPLQFAAYGMRDLWIASFAGVRGAITLAGVLSIPLFLTDGTPFPGRYQLVFLAAGVILFSLLVGVVALPLLLRGVEITDGVAYRDEELMAKSVSAEVAIESLKKMQERLEADTEENIDPQLLTEVSSRVIGSLRRRVMTKENADEILEVENLERRFRLTALRAERGELYHLRATQKISNETLQKMLHDLDLLEALLVEKN</sequence>
<feature type="domain" description="Cation/H+ exchanger transmembrane" evidence="13">
    <location>
        <begin position="12"/>
        <end position="421"/>
    </location>
</feature>
<keyword evidence="4" id="KW-1003">Cell membrane</keyword>
<comment type="similarity">
    <text evidence="11">Belongs to the monovalent cation:proton antiporter 1 (CPA1) transporter (TC 2.A.36) family.</text>
</comment>
<proteinExistence type="inferred from homology"/>
<keyword evidence="10 11" id="KW-0739">Sodium transport</keyword>
<feature type="transmembrane region" description="Helical" evidence="11">
    <location>
        <begin position="397"/>
        <end position="420"/>
    </location>
</feature>
<evidence type="ECO:0000313" key="14">
    <source>
        <dbReference type="EMBL" id="ADM42955.1"/>
    </source>
</evidence>
<dbReference type="PANTHER" id="PTHR10110:SF86">
    <property type="entry name" value="SODIUM_HYDROGEN EXCHANGER 7"/>
    <property type="match status" value="1"/>
</dbReference>
<feature type="transmembrane region" description="Helical" evidence="11">
    <location>
        <begin position="157"/>
        <end position="179"/>
    </location>
</feature>
<dbReference type="Gene3D" id="6.10.140.1330">
    <property type="match status" value="1"/>
</dbReference>
<dbReference type="HOGENOM" id="CLU_005912_6_3_6"/>
<evidence type="ECO:0000256" key="7">
    <source>
        <dbReference type="ARBA" id="ARBA00023053"/>
    </source>
</evidence>
<dbReference type="Proteomes" id="UP000002230">
    <property type="component" value="Chromosome"/>
</dbReference>
<dbReference type="GO" id="GO:0051453">
    <property type="term" value="P:regulation of intracellular pH"/>
    <property type="evidence" value="ECO:0007669"/>
    <property type="project" value="TreeGrafter"/>
</dbReference>